<dbReference type="EMBL" id="VIIS01002221">
    <property type="protein sequence ID" value="KAF0286944.1"/>
    <property type="molecule type" value="Genomic_DNA"/>
</dbReference>
<dbReference type="InterPro" id="IPR023696">
    <property type="entry name" value="Ureohydrolase_dom_sf"/>
</dbReference>
<evidence type="ECO:0000259" key="6">
    <source>
        <dbReference type="Pfam" id="PF00850"/>
    </source>
</evidence>
<feature type="domain" description="Histone deacetylase" evidence="6">
    <location>
        <begin position="35"/>
        <end position="328"/>
    </location>
</feature>
<dbReference type="Gene3D" id="3.40.800.20">
    <property type="entry name" value="Histone deacetylase domain"/>
    <property type="match status" value="1"/>
</dbReference>
<dbReference type="Proteomes" id="UP000440578">
    <property type="component" value="Unassembled WGS sequence"/>
</dbReference>
<dbReference type="AlphaFoldDB" id="A0A6A4V5T8"/>
<proteinExistence type="inferred from homology"/>
<comment type="caution">
    <text evidence="7">The sequence shown here is derived from an EMBL/GenBank/DDBJ whole genome shotgun (WGS) entry which is preliminary data.</text>
</comment>
<dbReference type="GO" id="GO:0000118">
    <property type="term" value="C:histone deacetylase complex"/>
    <property type="evidence" value="ECO:0007669"/>
    <property type="project" value="TreeGrafter"/>
</dbReference>
<dbReference type="FunFam" id="3.40.800.20:FF:000005">
    <property type="entry name" value="histone deacetylase 6"/>
    <property type="match status" value="1"/>
</dbReference>
<dbReference type="OrthoDB" id="424012at2759"/>
<evidence type="ECO:0000256" key="3">
    <source>
        <dbReference type="ARBA" id="ARBA00022801"/>
    </source>
</evidence>
<keyword evidence="8" id="KW-1185">Reference proteome</keyword>
<sequence>MDDLFPAVRSVATGLLYDEELMLQHRCLWDPEFEECPERLRSVLERCRELGLTERCERLPCRPATEAELLMFHTQSHLSTAAGTSGCRDVEALQQLSSKYDTVFFHPSTYKAALLSAGSTLSLVDAVIDGTVRNGMAIIRPPGHHAGPSEFNGYCYFNNVALAALRAAQRRLKVLIVDWDVHHGQGTQRAFYDDDRVMYFSVHRYEHGEFWPGLREGEYDCVGDGPGLGLNWNVPLNGTGMEDQDYLAIWHRLLLPAAYEFAPDVVLVSAGYDAALGCPQGEMRVSPACFAHLTHSLMSLASGRLAVVLEGGYCLSSLAESAALTLRALLGDPPPPLPALPPPCDSVEETILNVVSSQRRSWGFLTLYDTYHPAPGRGWRRGSEEEKERYRRELDQLREDTDLTVAPCRLVVAKTHHHHPNPMNGVIRSESVAALMQGCLEDGTVYNIPSNPPLLYRVIRSESVAALMQGCLEVGGGADACQEDGITEAIDAVLEDRAVAGFCACIEPDGPAAARHALSRCQRLLVVDWRDSPLCGQSGKVAPDWGLMLSWAGADRIRTPLMLESPSPDVSWESGEAVALLTQLLLPLAYQLCPQLVLLLAPAVPPESAALAEHVTHHLRALAGGRLVVVGSDACLPPLLGRPPRPLPPLGAPSLAALANLRRALRRQRQHWPALAEMKRVPETALEGRKPSTYEPFH</sequence>
<dbReference type="SUPFAM" id="SSF52768">
    <property type="entry name" value="Arginase/deacetylase"/>
    <property type="match status" value="1"/>
</dbReference>
<gene>
    <name evidence="7" type="primary">HDAC10</name>
    <name evidence="7" type="ORF">FJT64_014598</name>
</gene>
<dbReference type="InterPro" id="IPR023801">
    <property type="entry name" value="His_deacetylse_dom"/>
</dbReference>
<dbReference type="InterPro" id="IPR037138">
    <property type="entry name" value="His_deacetylse_dom_sf"/>
</dbReference>
<comment type="subcellular location">
    <subcellularLocation>
        <location evidence="1">Nucleus</location>
    </subcellularLocation>
</comment>
<dbReference type="GO" id="GO:0141221">
    <property type="term" value="F:histone deacetylase activity, hydrolytic mechanism"/>
    <property type="evidence" value="ECO:0007669"/>
    <property type="project" value="UniProtKB-EC"/>
</dbReference>
<organism evidence="7 8">
    <name type="scientific">Amphibalanus amphitrite</name>
    <name type="common">Striped barnacle</name>
    <name type="synonym">Balanus amphitrite</name>
    <dbReference type="NCBI Taxonomy" id="1232801"/>
    <lineage>
        <taxon>Eukaryota</taxon>
        <taxon>Metazoa</taxon>
        <taxon>Ecdysozoa</taxon>
        <taxon>Arthropoda</taxon>
        <taxon>Crustacea</taxon>
        <taxon>Multicrustacea</taxon>
        <taxon>Cirripedia</taxon>
        <taxon>Thoracica</taxon>
        <taxon>Thoracicalcarea</taxon>
        <taxon>Balanomorpha</taxon>
        <taxon>Balanoidea</taxon>
        <taxon>Balanidae</taxon>
        <taxon>Amphibalaninae</taxon>
        <taxon>Amphibalanus</taxon>
    </lineage>
</organism>
<evidence type="ECO:0000313" key="7">
    <source>
        <dbReference type="EMBL" id="KAF0286944.1"/>
    </source>
</evidence>
<dbReference type="PANTHER" id="PTHR10625">
    <property type="entry name" value="HISTONE DEACETYLASE HDAC1-RELATED"/>
    <property type="match status" value="1"/>
</dbReference>
<dbReference type="Pfam" id="PF00850">
    <property type="entry name" value="Hist_deacetyl"/>
    <property type="match status" value="1"/>
</dbReference>
<protein>
    <submittedName>
        <fullName evidence="7">Histone deacetylase 10</fullName>
    </submittedName>
</protein>
<keyword evidence="4" id="KW-0539">Nucleus</keyword>
<accession>A0A6A4V5T8</accession>
<evidence type="ECO:0000256" key="2">
    <source>
        <dbReference type="ARBA" id="ARBA00007738"/>
    </source>
</evidence>
<dbReference type="InterPro" id="IPR000286">
    <property type="entry name" value="HDACs"/>
</dbReference>
<keyword evidence="3" id="KW-0378">Hydrolase</keyword>
<evidence type="ECO:0000313" key="8">
    <source>
        <dbReference type="Proteomes" id="UP000440578"/>
    </source>
</evidence>
<evidence type="ECO:0000256" key="1">
    <source>
        <dbReference type="ARBA" id="ARBA00004123"/>
    </source>
</evidence>
<reference evidence="7 8" key="1">
    <citation type="submission" date="2019-07" db="EMBL/GenBank/DDBJ databases">
        <title>Draft genome assembly of a fouling barnacle, Amphibalanus amphitrite (Darwin, 1854): The first reference genome for Thecostraca.</title>
        <authorList>
            <person name="Kim W."/>
        </authorList>
    </citation>
    <scope>NUCLEOTIDE SEQUENCE [LARGE SCALE GENOMIC DNA]</scope>
    <source>
        <strain evidence="7">SNU_AA5</strain>
        <tissue evidence="7">Soma without cirri and trophi</tissue>
    </source>
</reference>
<comment type="similarity">
    <text evidence="2">Belongs to the histone deacetylase family. HD type 2 subfamily.</text>
</comment>
<dbReference type="PANTHER" id="PTHR10625:SF38">
    <property type="entry name" value="HISTONE DEACETYLASE 6, ISOFORM G"/>
    <property type="match status" value="1"/>
</dbReference>
<name>A0A6A4V5T8_AMPAM</name>
<evidence type="ECO:0000256" key="5">
    <source>
        <dbReference type="ARBA" id="ARBA00048287"/>
    </source>
</evidence>
<comment type="catalytic activity">
    <reaction evidence="5">
        <text>N(6)-acetyl-L-lysyl-[histone] + H2O = L-lysyl-[histone] + acetate</text>
        <dbReference type="Rhea" id="RHEA:58196"/>
        <dbReference type="Rhea" id="RHEA-COMP:9845"/>
        <dbReference type="Rhea" id="RHEA-COMP:11338"/>
        <dbReference type="ChEBI" id="CHEBI:15377"/>
        <dbReference type="ChEBI" id="CHEBI:29969"/>
        <dbReference type="ChEBI" id="CHEBI:30089"/>
        <dbReference type="ChEBI" id="CHEBI:61930"/>
        <dbReference type="EC" id="3.5.1.98"/>
    </reaction>
</comment>
<dbReference type="GO" id="GO:0040029">
    <property type="term" value="P:epigenetic regulation of gene expression"/>
    <property type="evidence" value="ECO:0007669"/>
    <property type="project" value="TreeGrafter"/>
</dbReference>
<evidence type="ECO:0000256" key="4">
    <source>
        <dbReference type="ARBA" id="ARBA00023242"/>
    </source>
</evidence>
<dbReference type="PRINTS" id="PR01270">
    <property type="entry name" value="HDASUPER"/>
</dbReference>